<dbReference type="GO" id="GO:0032153">
    <property type="term" value="C:cell division site"/>
    <property type="evidence" value="ECO:0007669"/>
    <property type="project" value="TreeGrafter"/>
</dbReference>
<dbReference type="AlphaFoldDB" id="A0A0C3KF45"/>
<dbReference type="GO" id="GO:0005886">
    <property type="term" value="C:plasma membrane"/>
    <property type="evidence" value="ECO:0007669"/>
    <property type="project" value="InterPro"/>
</dbReference>
<organism evidence="2 3">
    <name type="scientific">Tulasnella calospora MUT 4182</name>
    <dbReference type="NCBI Taxonomy" id="1051891"/>
    <lineage>
        <taxon>Eukaryota</taxon>
        <taxon>Fungi</taxon>
        <taxon>Dikarya</taxon>
        <taxon>Basidiomycota</taxon>
        <taxon>Agaricomycotina</taxon>
        <taxon>Agaricomycetes</taxon>
        <taxon>Cantharellales</taxon>
        <taxon>Tulasnellaceae</taxon>
        <taxon>Tulasnella</taxon>
    </lineage>
</organism>
<keyword evidence="1" id="KW-0812">Transmembrane</keyword>
<feature type="transmembrane region" description="Helical" evidence="1">
    <location>
        <begin position="12"/>
        <end position="35"/>
    </location>
</feature>
<dbReference type="InterPro" id="IPR051380">
    <property type="entry name" value="pH-response_reg_palI/RIM9"/>
</dbReference>
<gene>
    <name evidence="2" type="ORF">M407DRAFT_30220</name>
</gene>
<dbReference type="PANTHER" id="PTHR28013:SF4">
    <property type="entry name" value="MARVEL DOMAIN-CONTAINING PROTEIN"/>
    <property type="match status" value="1"/>
</dbReference>
<dbReference type="Proteomes" id="UP000054248">
    <property type="component" value="Unassembled WGS sequence"/>
</dbReference>
<reference evidence="3" key="2">
    <citation type="submission" date="2015-01" db="EMBL/GenBank/DDBJ databases">
        <title>Evolutionary Origins and Diversification of the Mycorrhizal Mutualists.</title>
        <authorList>
            <consortium name="DOE Joint Genome Institute"/>
            <consortium name="Mycorrhizal Genomics Consortium"/>
            <person name="Kohler A."/>
            <person name="Kuo A."/>
            <person name="Nagy L.G."/>
            <person name="Floudas D."/>
            <person name="Copeland A."/>
            <person name="Barry K.W."/>
            <person name="Cichocki N."/>
            <person name="Veneault-Fourrey C."/>
            <person name="LaButti K."/>
            <person name="Lindquist E.A."/>
            <person name="Lipzen A."/>
            <person name="Lundell T."/>
            <person name="Morin E."/>
            <person name="Murat C."/>
            <person name="Riley R."/>
            <person name="Ohm R."/>
            <person name="Sun H."/>
            <person name="Tunlid A."/>
            <person name="Henrissat B."/>
            <person name="Grigoriev I.V."/>
            <person name="Hibbett D.S."/>
            <person name="Martin F."/>
        </authorList>
    </citation>
    <scope>NUCLEOTIDE SEQUENCE [LARGE SCALE GENOMIC DNA]</scope>
    <source>
        <strain evidence="3">MUT 4182</strain>
    </source>
</reference>
<dbReference type="Pfam" id="PF06687">
    <property type="entry name" value="SUR7"/>
    <property type="match status" value="1"/>
</dbReference>
<name>A0A0C3KF45_9AGAM</name>
<feature type="transmembrane region" description="Helical" evidence="1">
    <location>
        <begin position="199"/>
        <end position="227"/>
    </location>
</feature>
<protein>
    <recommendedName>
        <fullName evidence="4">Pali-domain-containing protein</fullName>
    </recommendedName>
</protein>
<dbReference type="GO" id="GO:0035838">
    <property type="term" value="C:growing cell tip"/>
    <property type="evidence" value="ECO:0007669"/>
    <property type="project" value="TreeGrafter"/>
</dbReference>
<feature type="transmembrane region" description="Helical" evidence="1">
    <location>
        <begin position="155"/>
        <end position="179"/>
    </location>
</feature>
<feature type="transmembrane region" description="Helical" evidence="1">
    <location>
        <begin position="121"/>
        <end position="143"/>
    </location>
</feature>
<keyword evidence="1" id="KW-1133">Transmembrane helix</keyword>
<dbReference type="HOGENOM" id="CLU_076420_1_0_1"/>
<evidence type="ECO:0008006" key="4">
    <source>
        <dbReference type="Google" id="ProtNLM"/>
    </source>
</evidence>
<dbReference type="PANTHER" id="PTHR28013">
    <property type="entry name" value="PROTEIN DCV1-RELATED"/>
    <property type="match status" value="1"/>
</dbReference>
<proteinExistence type="predicted"/>
<evidence type="ECO:0000313" key="3">
    <source>
        <dbReference type="Proteomes" id="UP000054248"/>
    </source>
</evidence>
<sequence>MATAWRRKPIQIITPLLLFAAFILLLLVSLSLPIIKSIYLFEISAKLQDGTPITSIATTIRVGLWGYCASGWSFAGPTPKYEMNQACYGPQVGYKISPVILNLIQSNELANVLLDSLTPVLIIHPVACGLTLLTAIPTIIHLFKTTIPGFVEVCTLLIGIIPTLVTTIDVVVDIVFVIVARQRIDKVTQTLAVYWGPAVWMTCAATACLWVGLIGLAAYACGCCGLSDHHVEMKLRKRYIFTEKPQPDGAESP</sequence>
<dbReference type="OrthoDB" id="3881at2759"/>
<keyword evidence="1" id="KW-0472">Membrane</keyword>
<accession>A0A0C3KF45</accession>
<evidence type="ECO:0000256" key="1">
    <source>
        <dbReference type="SAM" id="Phobius"/>
    </source>
</evidence>
<dbReference type="InterPro" id="IPR009571">
    <property type="entry name" value="SUR7/Rim9-like_fungi"/>
</dbReference>
<reference evidence="2 3" key="1">
    <citation type="submission" date="2014-04" db="EMBL/GenBank/DDBJ databases">
        <authorList>
            <consortium name="DOE Joint Genome Institute"/>
            <person name="Kuo A."/>
            <person name="Girlanda M."/>
            <person name="Perotto S."/>
            <person name="Kohler A."/>
            <person name="Nagy L.G."/>
            <person name="Floudas D."/>
            <person name="Copeland A."/>
            <person name="Barry K.W."/>
            <person name="Cichocki N."/>
            <person name="Veneault-Fourrey C."/>
            <person name="LaButti K."/>
            <person name="Lindquist E.A."/>
            <person name="Lipzen A."/>
            <person name="Lundell T."/>
            <person name="Morin E."/>
            <person name="Murat C."/>
            <person name="Sun H."/>
            <person name="Tunlid A."/>
            <person name="Henrissat B."/>
            <person name="Grigoriev I.V."/>
            <person name="Hibbett D.S."/>
            <person name="Martin F."/>
            <person name="Nordberg H.P."/>
            <person name="Cantor M.N."/>
            <person name="Hua S.X."/>
        </authorList>
    </citation>
    <scope>NUCLEOTIDE SEQUENCE [LARGE SCALE GENOMIC DNA]</scope>
    <source>
        <strain evidence="2 3">MUT 4182</strain>
    </source>
</reference>
<evidence type="ECO:0000313" key="2">
    <source>
        <dbReference type="EMBL" id="KIO20098.1"/>
    </source>
</evidence>
<dbReference type="EMBL" id="KN823187">
    <property type="protein sequence ID" value="KIO20098.1"/>
    <property type="molecule type" value="Genomic_DNA"/>
</dbReference>
<keyword evidence="3" id="KW-1185">Reference proteome</keyword>